<feature type="domain" description="Amidohydrolase-related" evidence="1">
    <location>
        <begin position="126"/>
        <end position="482"/>
    </location>
</feature>
<dbReference type="InterPro" id="IPR032466">
    <property type="entry name" value="Metal_Hydrolase"/>
</dbReference>
<dbReference type="InterPro" id="IPR011059">
    <property type="entry name" value="Metal-dep_hydrolase_composite"/>
</dbReference>
<dbReference type="PANTHER" id="PTHR43135">
    <property type="entry name" value="ALPHA-D-RIBOSE 1-METHYLPHOSPHONATE 5-TRIPHOSPHATE DIPHOSPHATASE"/>
    <property type="match status" value="1"/>
</dbReference>
<gene>
    <name evidence="2" type="ORF">ACFPP9_01915</name>
</gene>
<sequence>MTSRFGTRYGHLAGEHGMAPCPCHGPEAQRVYRAVEEGLSRRSMLKGLAGTLLAGGLAGSLGRIAPAMAQEASGKRVLANARHFDGLSATLIEGRDIVIENGRIVDLIPHGQPVADATVIDCSGKVIMPGLIDAHWHTFLAALPQMVAMTADAGYLHLLATQEAGRTLMRGFTTVRDVGGPSFALKRAVDEGRFPGPRIYPSGAMISQTSGHGDFRARFDGPHTATSPLSPAEQVGISIISDGVPDMLLRTREQLLQGASQIKIMVGGGVSSQFDPLSSIQFTNAEIRAAVDAAGDWGTYVCAHVYTPAGIARALAGGVQSIEHGQLADDEAARRIADAGAWWSLQPFLADEDANPQATARQQADQRLISEGTVRAFELCQKYSVKTAVGTDILFSPAKTESQGRQLAKIARFMSNVDVLRLVTGRNGDLLALSGSQNPYPGRIGVIEKNAHADLLVVDGDPTLEIGIIGDPDRMKLIMKAGTVYKNTLNA</sequence>
<dbReference type="SUPFAM" id="SSF51338">
    <property type="entry name" value="Composite domain of metallo-dependent hydrolases"/>
    <property type="match status" value="1"/>
</dbReference>
<dbReference type="InterPro" id="IPR006311">
    <property type="entry name" value="TAT_signal"/>
</dbReference>
<organism evidence="2 3">
    <name type="scientific">Kaistia terrae</name>
    <dbReference type="NCBI Taxonomy" id="537017"/>
    <lineage>
        <taxon>Bacteria</taxon>
        <taxon>Pseudomonadati</taxon>
        <taxon>Pseudomonadota</taxon>
        <taxon>Alphaproteobacteria</taxon>
        <taxon>Hyphomicrobiales</taxon>
        <taxon>Kaistiaceae</taxon>
        <taxon>Kaistia</taxon>
    </lineage>
</organism>
<dbReference type="PANTHER" id="PTHR43135:SF3">
    <property type="entry name" value="ALPHA-D-RIBOSE 1-METHYLPHOSPHONATE 5-TRIPHOSPHATE DIPHOSPHATASE"/>
    <property type="match status" value="1"/>
</dbReference>
<name>A0ABW0PPT6_9HYPH</name>
<keyword evidence="3" id="KW-1185">Reference proteome</keyword>
<dbReference type="PROSITE" id="PS51318">
    <property type="entry name" value="TAT"/>
    <property type="match status" value="1"/>
</dbReference>
<evidence type="ECO:0000259" key="1">
    <source>
        <dbReference type="Pfam" id="PF01979"/>
    </source>
</evidence>
<dbReference type="Gene3D" id="3.20.20.140">
    <property type="entry name" value="Metal-dependent hydrolases"/>
    <property type="match status" value="1"/>
</dbReference>
<evidence type="ECO:0000313" key="3">
    <source>
        <dbReference type="Proteomes" id="UP001596150"/>
    </source>
</evidence>
<accession>A0ABW0PPT6</accession>
<reference evidence="3" key="1">
    <citation type="journal article" date="2019" name="Int. J. Syst. Evol. Microbiol.">
        <title>The Global Catalogue of Microorganisms (GCM) 10K type strain sequencing project: providing services to taxonomists for standard genome sequencing and annotation.</title>
        <authorList>
            <consortium name="The Broad Institute Genomics Platform"/>
            <consortium name="The Broad Institute Genome Sequencing Center for Infectious Disease"/>
            <person name="Wu L."/>
            <person name="Ma J."/>
        </authorList>
    </citation>
    <scope>NUCLEOTIDE SEQUENCE [LARGE SCALE GENOMIC DNA]</scope>
    <source>
        <strain evidence="3">KACC 12633</strain>
    </source>
</reference>
<dbReference type="InterPro" id="IPR051781">
    <property type="entry name" value="Metallo-dep_Hydrolase"/>
</dbReference>
<comment type="caution">
    <text evidence="2">The sequence shown here is derived from an EMBL/GenBank/DDBJ whole genome shotgun (WGS) entry which is preliminary data.</text>
</comment>
<dbReference type="Gene3D" id="2.30.40.10">
    <property type="entry name" value="Urease, subunit C, domain 1"/>
    <property type="match status" value="1"/>
</dbReference>
<dbReference type="CDD" id="cd01299">
    <property type="entry name" value="Met_dep_hydrolase_A"/>
    <property type="match status" value="1"/>
</dbReference>
<dbReference type="EMBL" id="JBHSML010000002">
    <property type="protein sequence ID" value="MFC5514510.1"/>
    <property type="molecule type" value="Genomic_DNA"/>
</dbReference>
<dbReference type="InterPro" id="IPR057744">
    <property type="entry name" value="OTAase-like"/>
</dbReference>
<dbReference type="SUPFAM" id="SSF51556">
    <property type="entry name" value="Metallo-dependent hydrolases"/>
    <property type="match status" value="1"/>
</dbReference>
<proteinExistence type="predicted"/>
<protein>
    <submittedName>
        <fullName evidence="2">Amidohydrolase family protein</fullName>
    </submittedName>
</protein>
<dbReference type="RefSeq" id="WP_266342544.1">
    <property type="nucleotide sequence ID" value="NZ_JAPKNH010000002.1"/>
</dbReference>
<dbReference type="Proteomes" id="UP001596150">
    <property type="component" value="Unassembled WGS sequence"/>
</dbReference>
<dbReference type="Pfam" id="PF01979">
    <property type="entry name" value="Amidohydro_1"/>
    <property type="match status" value="1"/>
</dbReference>
<dbReference type="InterPro" id="IPR006680">
    <property type="entry name" value="Amidohydro-rel"/>
</dbReference>
<evidence type="ECO:0000313" key="2">
    <source>
        <dbReference type="EMBL" id="MFC5514510.1"/>
    </source>
</evidence>